<dbReference type="EMBL" id="JAASAN010000001">
    <property type="protein sequence ID" value="NIL25080.1"/>
    <property type="molecule type" value="Genomic_DNA"/>
</dbReference>
<evidence type="ECO:0000313" key="1">
    <source>
        <dbReference type="EMBL" id="NIL25080.1"/>
    </source>
</evidence>
<accession>A0AA90XSZ9</accession>
<comment type="caution">
    <text evidence="1">The sequence shown here is derived from an EMBL/GenBank/DDBJ whole genome shotgun (WGS) entry which is preliminary data.</text>
</comment>
<protein>
    <submittedName>
        <fullName evidence="1">Helix-turn-helix domain-containing protein</fullName>
    </submittedName>
</protein>
<dbReference type="Proteomes" id="UP000698240">
    <property type="component" value="Unassembled WGS sequence"/>
</dbReference>
<dbReference type="Gene3D" id="1.10.260.40">
    <property type="entry name" value="lambda repressor-like DNA-binding domains"/>
    <property type="match status" value="1"/>
</dbReference>
<dbReference type="InterPro" id="IPR010982">
    <property type="entry name" value="Lambda_DNA-bd_dom_sf"/>
</dbReference>
<dbReference type="AlphaFoldDB" id="A0AA90XSZ9"/>
<name>A0AA90XSZ9_9GAMM</name>
<dbReference type="Pfam" id="PF15943">
    <property type="entry name" value="YdaS_toxin"/>
    <property type="match status" value="1"/>
</dbReference>
<dbReference type="SUPFAM" id="SSF47413">
    <property type="entry name" value="lambda repressor-like DNA-binding domains"/>
    <property type="match status" value="1"/>
</dbReference>
<dbReference type="GO" id="GO:0003677">
    <property type="term" value="F:DNA binding"/>
    <property type="evidence" value="ECO:0007669"/>
    <property type="project" value="InterPro"/>
</dbReference>
<dbReference type="InterPro" id="IPR031856">
    <property type="entry name" value="YdaS_toxin-like"/>
</dbReference>
<proteinExistence type="predicted"/>
<reference evidence="1" key="1">
    <citation type="submission" date="2020-03" db="EMBL/GenBank/DDBJ databases">
        <authorList>
            <person name="Kislichkina A."/>
            <person name="Dentovskaya S."/>
            <person name="Shaikhutdinov R."/>
            <person name="Ivanov S."/>
            <person name="Sizova A."/>
            <person name="Solomentsev V."/>
            <person name="Bogun A."/>
        </authorList>
    </citation>
    <scope>NUCLEOTIDE SEQUENCE</scope>
    <source>
        <strain evidence="1">SCPM-O-B-8025</strain>
    </source>
</reference>
<gene>
    <name evidence="1" type="ORF">HB980_00690</name>
</gene>
<evidence type="ECO:0000313" key="2">
    <source>
        <dbReference type="Proteomes" id="UP000698240"/>
    </source>
</evidence>
<organism evidence="1 2">
    <name type="scientific">Yersinia massiliensis</name>
    <dbReference type="NCBI Taxonomy" id="419257"/>
    <lineage>
        <taxon>Bacteria</taxon>
        <taxon>Pseudomonadati</taxon>
        <taxon>Pseudomonadota</taxon>
        <taxon>Gammaproteobacteria</taxon>
        <taxon>Enterobacterales</taxon>
        <taxon>Yersiniaceae</taxon>
        <taxon>Yersinia</taxon>
    </lineage>
</organism>
<sequence length="85" mass="9495">MNLKTYTSKQRGNAMRLSRDLEVDQSLISLWANGARPIPAERCLEIEKITEGTVTCEELRPDVDWAYLRGTLPHSPSQKPTAPAA</sequence>
<dbReference type="RefSeq" id="WP_167311164.1">
    <property type="nucleotide sequence ID" value="NZ_JAASAN010000001.1"/>
</dbReference>